<evidence type="ECO:0000256" key="2">
    <source>
        <dbReference type="ARBA" id="ARBA00022679"/>
    </source>
</evidence>
<evidence type="ECO:0000259" key="3">
    <source>
        <dbReference type="Pfam" id="PF01555"/>
    </source>
</evidence>
<dbReference type="GO" id="GO:0032259">
    <property type="term" value="P:methylation"/>
    <property type="evidence" value="ECO:0007669"/>
    <property type="project" value="UniProtKB-KW"/>
</dbReference>
<dbReference type="SUPFAM" id="SSF53335">
    <property type="entry name" value="S-adenosyl-L-methionine-dependent methyltransferases"/>
    <property type="match status" value="2"/>
</dbReference>
<keyword evidence="2 4" id="KW-0808">Transferase</keyword>
<dbReference type="Proteomes" id="UP000250166">
    <property type="component" value="Unassembled WGS sequence"/>
</dbReference>
<proteinExistence type="predicted"/>
<reference evidence="4 5" key="1">
    <citation type="submission" date="2018-06" db="EMBL/GenBank/DDBJ databases">
        <authorList>
            <consortium name="Pathogen Informatics"/>
            <person name="Doyle S."/>
        </authorList>
    </citation>
    <scope>NUCLEOTIDE SEQUENCE [LARGE SCALE GENOMIC DNA]</scope>
    <source>
        <strain evidence="4 5">NCTC13102</strain>
    </source>
</reference>
<sequence length="526" mass="60849">MTQSVNNLKQFFTPKEASVWASAYLNKRVTNSNILYLINYGKVANYAINSKENLISKDELQAYYDTLYTQESHSHPLAFANYKEAETTKHIHRLHPYKGKFIPQLVEYFLDSHTDTLKTESYFKKDDIVLDIFAGSGTTLCVASELGMHSIGIDISCFNTMLVNAKLGRYDSNLLEKECYRLIQALESFYENNNIKTFEETLTQHLNAFNAEFFPKNFKRKVVLKEIDEKVYGEIKEREFLSIYDKLVKQFNIDLNVKNNGSFLDFWYIESIKQELILLKNKITKAPKDLQEILNIILSRTARSCRATMHADLATLKEPMLRSYYCKKHGRICKPLFSSLKWFKSYTKDTLKRIKEFETLRSSCFSLCLNADSCDVDIINETKKQNAIFANLLCSQKIAGIFSSPPYVGLIDYHEQHAYSYELFNLERKDTLEIGAKLKGQGRNAKENYTKAIAMALNNAKNFLKQDYNVFLVANDKFNLYPSIAEMAGMQIVKIYHRPVLNRSEKDTNAYSESIFHLKDKNEASD</sequence>
<dbReference type="Gene3D" id="3.40.50.150">
    <property type="entry name" value="Vaccinia Virus protein VP39"/>
    <property type="match status" value="1"/>
</dbReference>
<feature type="domain" description="DNA methylase N-4/N-6" evidence="3">
    <location>
        <begin position="76"/>
        <end position="156"/>
    </location>
</feature>
<evidence type="ECO:0000256" key="1">
    <source>
        <dbReference type="ARBA" id="ARBA00022603"/>
    </source>
</evidence>
<organism evidence="4 5">
    <name type="scientific">Helicobacter fennelliae</name>
    <dbReference type="NCBI Taxonomy" id="215"/>
    <lineage>
        <taxon>Bacteria</taxon>
        <taxon>Pseudomonadati</taxon>
        <taxon>Campylobacterota</taxon>
        <taxon>Epsilonproteobacteria</taxon>
        <taxon>Campylobacterales</taxon>
        <taxon>Helicobacteraceae</taxon>
        <taxon>Helicobacter</taxon>
    </lineage>
</organism>
<dbReference type="EMBL" id="UAWL01000006">
    <property type="protein sequence ID" value="SQB98307.1"/>
    <property type="molecule type" value="Genomic_DNA"/>
</dbReference>
<dbReference type="AlphaFoldDB" id="A0A2X3B975"/>
<keyword evidence="1 4" id="KW-0489">Methyltransferase</keyword>
<accession>A0A2X3B975</accession>
<protein>
    <submittedName>
        <fullName evidence="4">Type II DNA modification methyltransferase M.TdeIII</fullName>
    </submittedName>
</protein>
<dbReference type="REBASE" id="431267">
    <property type="entry name" value="M.Hfe13102ORF764P"/>
</dbReference>
<gene>
    <name evidence="4" type="ORF">NCTC13102_00764</name>
</gene>
<dbReference type="Pfam" id="PF01555">
    <property type="entry name" value="N6_N4_Mtase"/>
    <property type="match status" value="1"/>
</dbReference>
<dbReference type="GO" id="GO:0008170">
    <property type="term" value="F:N-methyltransferase activity"/>
    <property type="evidence" value="ECO:0007669"/>
    <property type="project" value="InterPro"/>
</dbReference>
<evidence type="ECO:0000313" key="4">
    <source>
        <dbReference type="EMBL" id="SQB98307.1"/>
    </source>
</evidence>
<dbReference type="InterPro" id="IPR029063">
    <property type="entry name" value="SAM-dependent_MTases_sf"/>
</dbReference>
<dbReference type="InterPro" id="IPR002941">
    <property type="entry name" value="DNA_methylase_N4/N6"/>
</dbReference>
<name>A0A2X3B975_9HELI</name>
<dbReference type="RefSeq" id="WP_112058470.1">
    <property type="nucleotide sequence ID" value="NZ_UAWL01000006.1"/>
</dbReference>
<dbReference type="GO" id="GO:0003677">
    <property type="term" value="F:DNA binding"/>
    <property type="evidence" value="ECO:0007669"/>
    <property type="project" value="InterPro"/>
</dbReference>
<evidence type="ECO:0000313" key="5">
    <source>
        <dbReference type="Proteomes" id="UP000250166"/>
    </source>
</evidence>